<dbReference type="Proteomes" id="UP000201571">
    <property type="component" value="Segment"/>
</dbReference>
<evidence type="ECO:0000313" key="1">
    <source>
        <dbReference type="EMBL" id="AER41540.1"/>
    </source>
</evidence>
<protein>
    <submittedName>
        <fullName evidence="1">Uncharacterized protein</fullName>
    </submittedName>
</protein>
<dbReference type="EMBL" id="JN408834">
    <property type="protein sequence ID" value="AER41540.1"/>
    <property type="molecule type" value="Genomic_DNA"/>
</dbReference>
<accession>K4ERV4</accession>
<reference evidence="1 2" key="1">
    <citation type="journal article" date="2012" name="BMC Genomics">
        <title>Genome of Epinotia aporema granulovirus (EpapGV), a polyorganotropic fast killing betabaculovirus with a novel thymidylate kinase gene.</title>
        <authorList>
            <person name="Ferrelli M.L."/>
            <person name="Salvador R."/>
            <person name="Biedma M.E."/>
            <person name="Berretta M.F."/>
            <person name="Haase S."/>
            <person name="Sciocco-Cap A."/>
            <person name="Ghiringhelli P.D."/>
            <person name="Romanowski V."/>
        </authorList>
    </citation>
    <scope>NUCLEOTIDE SEQUENCE [LARGE SCALE GENOMIC DNA]</scope>
</reference>
<dbReference type="KEGG" id="vg:13842702"/>
<keyword evidence="2" id="KW-1185">Reference proteome</keyword>
<dbReference type="RefSeq" id="YP_006908622.1">
    <property type="nucleotide sequence ID" value="NC_018875.1"/>
</dbReference>
<dbReference type="GeneID" id="13842702"/>
<name>K4ERV4_9BBAC</name>
<sequence length="162" mass="19464">MLMEAECFFKRIEHQRFFCIKIPTEPSITAVWVVDIINSLSDERMVRMFVNATICFWMRAHESCLRFKNDWVQLPESLCETFNDRYNSFVTIEHIKRFAQQIEWNKTLRLLTCPIFVYKTFWHDKKKITAHIDELGTLNVTSFMSKRKIQSCWSICSARSYQ</sequence>
<organism evidence="1 2">
    <name type="scientific">Epinotia aporema granulovirus</name>
    <dbReference type="NCBI Taxonomy" id="166056"/>
    <lineage>
        <taxon>Viruses</taxon>
        <taxon>Viruses incertae sedis</taxon>
        <taxon>Naldaviricetes</taxon>
        <taxon>Lefavirales</taxon>
        <taxon>Baculoviridae</taxon>
        <taxon>Betabaculovirus</taxon>
        <taxon>Betabaculovirus epaporemae</taxon>
    </lineage>
</organism>
<evidence type="ECO:0000313" key="2">
    <source>
        <dbReference type="Proteomes" id="UP000201571"/>
    </source>
</evidence>
<proteinExistence type="predicted"/>